<evidence type="ECO:0000313" key="2">
    <source>
        <dbReference type="EMBL" id="KGK32355.1"/>
    </source>
</evidence>
<name>A0A099NK44_PICKU</name>
<reference evidence="4" key="1">
    <citation type="journal article" date="2014" name="Microb. Cell Fact.">
        <title>Exploiting Issatchenkia orientalis SD108 for succinic acid production.</title>
        <authorList>
            <person name="Xiao H."/>
            <person name="Shao Z."/>
            <person name="Jiang Y."/>
            <person name="Dole S."/>
            <person name="Zhao H."/>
        </authorList>
    </citation>
    <scope>NUCLEOTIDE SEQUENCE [LARGE SCALE GENOMIC DNA]</scope>
    <source>
        <strain evidence="4">SD108</strain>
    </source>
</reference>
<accession>A0A099NK44</accession>
<dbReference type="EMBL" id="JQFK01002374">
    <property type="protein sequence ID" value="KGK32355.1"/>
    <property type="molecule type" value="Genomic_DNA"/>
</dbReference>
<dbReference type="EMBL" id="JQFK01002416">
    <property type="protein sequence ID" value="KGK32321.1"/>
    <property type="molecule type" value="Genomic_DNA"/>
</dbReference>
<comment type="caution">
    <text evidence="1">The sequence shown here is derived from an EMBL/GenBank/DDBJ whole genome shotgun (WGS) entry which is preliminary data.</text>
</comment>
<organism evidence="1 4">
    <name type="scientific">Pichia kudriavzevii</name>
    <name type="common">Yeast</name>
    <name type="synonym">Issatchenkia orientalis</name>
    <dbReference type="NCBI Taxonomy" id="4909"/>
    <lineage>
        <taxon>Eukaryota</taxon>
        <taxon>Fungi</taxon>
        <taxon>Dikarya</taxon>
        <taxon>Ascomycota</taxon>
        <taxon>Saccharomycotina</taxon>
        <taxon>Pichiomycetes</taxon>
        <taxon>Pichiales</taxon>
        <taxon>Pichiaceae</taxon>
        <taxon>Pichia</taxon>
    </lineage>
</organism>
<evidence type="ECO:0000313" key="4">
    <source>
        <dbReference type="Proteomes" id="UP000029867"/>
    </source>
</evidence>
<dbReference type="AlphaFoldDB" id="A0A099NK44"/>
<dbReference type="EMBL" id="JQFK01001845">
    <property type="protein sequence ID" value="KGK34007.1"/>
    <property type="molecule type" value="Genomic_DNA"/>
</dbReference>
<reference evidence="1" key="2">
    <citation type="submission" date="2014-08" db="EMBL/GenBank/DDBJ databases">
        <title>Exploiting Issatchenkia orientalis SD108 for Succinic Acid Production.</title>
        <authorList>
            <person name="Xiao H."/>
            <person name="Shao Z."/>
            <person name="Jiang Y."/>
            <person name="Dole S."/>
            <person name="Zhao H."/>
        </authorList>
    </citation>
    <scope>NUCLEOTIDE SEQUENCE [LARGE SCALE GENOMIC DNA]</scope>
    <source>
        <strain evidence="1">SD108</strain>
    </source>
</reference>
<proteinExistence type="predicted"/>
<evidence type="ECO:0000313" key="3">
    <source>
        <dbReference type="EMBL" id="KGK34007.1"/>
    </source>
</evidence>
<evidence type="ECO:0000313" key="1">
    <source>
        <dbReference type="EMBL" id="KGK32321.1"/>
    </source>
</evidence>
<protein>
    <submittedName>
        <fullName evidence="1">Uncharacterized protein</fullName>
    </submittedName>
</protein>
<gene>
    <name evidence="3" type="ORF">JL09_g6596</name>
    <name evidence="2" type="ORF">JL09_g7038</name>
    <name evidence="1" type="ORF">JL09_g7072</name>
</gene>
<dbReference type="Proteomes" id="UP000029867">
    <property type="component" value="Unassembled WGS sequence"/>
</dbReference>
<sequence length="29" mass="3364">MRPILLFHANISEQRPALNTLISSNAYHR</sequence>
<dbReference type="HOGENOM" id="CLU_3410686_0_0_1"/>